<feature type="domain" description="Transposable element P transposase-like GTP-binding insertion" evidence="2">
    <location>
        <begin position="205"/>
        <end position="318"/>
    </location>
</feature>
<feature type="domain" description="Transposable element P transposase-like RNase H C-terminal" evidence="3">
    <location>
        <begin position="392"/>
        <end position="424"/>
    </location>
</feature>
<dbReference type="InterPro" id="IPR048365">
    <property type="entry name" value="TNP-like_RNaseH_N"/>
</dbReference>
<gene>
    <name evidence="4" type="ORF">HPB48_015075</name>
</gene>
<name>A0A9J6GS04_HAELO</name>
<dbReference type="AlphaFoldDB" id="A0A9J6GS04"/>
<dbReference type="Pfam" id="PF21789">
    <property type="entry name" value="TNP-like_RNaseH_C"/>
    <property type="match status" value="1"/>
</dbReference>
<accession>A0A9J6GS04</accession>
<evidence type="ECO:0000259" key="3">
    <source>
        <dbReference type="Pfam" id="PF21789"/>
    </source>
</evidence>
<organism evidence="4 5">
    <name type="scientific">Haemaphysalis longicornis</name>
    <name type="common">Bush tick</name>
    <dbReference type="NCBI Taxonomy" id="44386"/>
    <lineage>
        <taxon>Eukaryota</taxon>
        <taxon>Metazoa</taxon>
        <taxon>Ecdysozoa</taxon>
        <taxon>Arthropoda</taxon>
        <taxon>Chelicerata</taxon>
        <taxon>Arachnida</taxon>
        <taxon>Acari</taxon>
        <taxon>Parasitiformes</taxon>
        <taxon>Ixodida</taxon>
        <taxon>Ixodoidea</taxon>
        <taxon>Ixodidae</taxon>
        <taxon>Haemaphysalinae</taxon>
        <taxon>Haemaphysalis</taxon>
    </lineage>
</organism>
<dbReference type="EMBL" id="JABSTR010000008">
    <property type="protein sequence ID" value="KAH9377963.1"/>
    <property type="molecule type" value="Genomic_DNA"/>
</dbReference>
<sequence length="615" mass="69363">MCLLLHIRSPAAYSFLRGNDVLPLPCVTTIRRYLSLVRAKCGFDSRFFAAVKKELATKNEFQRHGILVFDEMQVLKEVSVHSKTMTYSGYREFGDIAGSTTNDLADHGLVFTFRAFGDDYSQPIAAFASKGPTKGTTLAQLVLKAIFLLEEAGAFVDALVCDGATTNRSMWREFGISGSLQHTRHSFTHPADDTRSVYVFSDAPHLMKCVRNRLHAQKVLCFNGERAHWAHYDKLFVEDGKQPAHLRVCFKITFAHINPTNTENMRVKLATQTFSRNVADGLEFFSARGTDGLQNVKGTVLFTKKFNDLFDALNRNHPKEGITNGSKDLRVLASFLHWLNTWEKEAASGKIARASFLTDQTAEGLRVTVLSTLELSRYLLKSCGFKYVLTGKFNQDVLERFFGIIRHVGGQNEHPSMPTFLQLYNMLSFYSLMKPPKFGNCELQGSQERCALTLTDLKLAFQEAGAQTTKLQELKQKLDGLVSAEVECEDVFDHVYEVPGTSDCIVYYLAGFMCRKLLRNTVCLVCREGLVEESEVHKQPEGALVLCKTRGGLLHPKRKSSTFYKPQKPTFTGMRLTRMCINSLSRVCLKSKNFHFLVLTTKKKSWLPCYMVTLP</sequence>
<dbReference type="PANTHER" id="PTHR47577">
    <property type="entry name" value="THAP DOMAIN-CONTAINING PROTEIN 6"/>
    <property type="match status" value="1"/>
</dbReference>
<reference evidence="4 5" key="1">
    <citation type="journal article" date="2020" name="Cell">
        <title>Large-Scale Comparative Analyses of Tick Genomes Elucidate Their Genetic Diversity and Vector Capacities.</title>
        <authorList>
            <consortium name="Tick Genome and Microbiome Consortium (TIGMIC)"/>
            <person name="Jia N."/>
            <person name="Wang J."/>
            <person name="Shi W."/>
            <person name="Du L."/>
            <person name="Sun Y."/>
            <person name="Zhan W."/>
            <person name="Jiang J.F."/>
            <person name="Wang Q."/>
            <person name="Zhang B."/>
            <person name="Ji P."/>
            <person name="Bell-Sakyi L."/>
            <person name="Cui X.M."/>
            <person name="Yuan T.T."/>
            <person name="Jiang B.G."/>
            <person name="Yang W.F."/>
            <person name="Lam T.T."/>
            <person name="Chang Q.C."/>
            <person name="Ding S.J."/>
            <person name="Wang X.J."/>
            <person name="Zhu J.G."/>
            <person name="Ruan X.D."/>
            <person name="Zhao L."/>
            <person name="Wei J.T."/>
            <person name="Ye R.Z."/>
            <person name="Que T.C."/>
            <person name="Du C.H."/>
            <person name="Zhou Y.H."/>
            <person name="Cheng J.X."/>
            <person name="Dai P.F."/>
            <person name="Guo W.B."/>
            <person name="Han X.H."/>
            <person name="Huang E.J."/>
            <person name="Li L.F."/>
            <person name="Wei W."/>
            <person name="Gao Y.C."/>
            <person name="Liu J.Z."/>
            <person name="Shao H.Z."/>
            <person name="Wang X."/>
            <person name="Wang C.C."/>
            <person name="Yang T.C."/>
            <person name="Huo Q.B."/>
            <person name="Li W."/>
            <person name="Chen H.Y."/>
            <person name="Chen S.E."/>
            <person name="Zhou L.G."/>
            <person name="Ni X.B."/>
            <person name="Tian J.H."/>
            <person name="Sheng Y."/>
            <person name="Liu T."/>
            <person name="Pan Y.S."/>
            <person name="Xia L.Y."/>
            <person name="Li J."/>
            <person name="Zhao F."/>
            <person name="Cao W.C."/>
        </authorList>
    </citation>
    <scope>NUCLEOTIDE SEQUENCE [LARGE SCALE GENOMIC DNA]</scope>
    <source>
        <strain evidence="4">HaeL-2018</strain>
    </source>
</reference>
<proteinExistence type="predicted"/>
<evidence type="ECO:0008006" key="6">
    <source>
        <dbReference type="Google" id="ProtNLM"/>
    </source>
</evidence>
<dbReference type="VEuPathDB" id="VectorBase:HLOH_052875"/>
<dbReference type="OrthoDB" id="7698710at2759"/>
<evidence type="ECO:0000259" key="2">
    <source>
        <dbReference type="Pfam" id="PF21788"/>
    </source>
</evidence>
<dbReference type="InterPro" id="IPR048367">
    <property type="entry name" value="TNP-like_RNaseH_C"/>
</dbReference>
<evidence type="ECO:0000259" key="1">
    <source>
        <dbReference type="Pfam" id="PF21787"/>
    </source>
</evidence>
<evidence type="ECO:0000313" key="4">
    <source>
        <dbReference type="EMBL" id="KAH9377963.1"/>
    </source>
</evidence>
<protein>
    <recommendedName>
        <fullName evidence="6">Transposable element</fullName>
    </recommendedName>
</protein>
<dbReference type="InterPro" id="IPR048366">
    <property type="entry name" value="TNP-like_GBD"/>
</dbReference>
<evidence type="ECO:0000313" key="5">
    <source>
        <dbReference type="Proteomes" id="UP000821853"/>
    </source>
</evidence>
<comment type="caution">
    <text evidence="4">The sequence shown here is derived from an EMBL/GenBank/DDBJ whole genome shotgun (WGS) entry which is preliminary data.</text>
</comment>
<dbReference type="PANTHER" id="PTHR47577:SF2">
    <property type="entry name" value="THAP DOMAIN CONTAINING 9"/>
    <property type="match status" value="1"/>
</dbReference>
<dbReference type="Pfam" id="PF21788">
    <property type="entry name" value="TNP-like_GBD"/>
    <property type="match status" value="1"/>
</dbReference>
<feature type="domain" description="Transposable element P transposase-like RNase H" evidence="1">
    <location>
        <begin position="40"/>
        <end position="175"/>
    </location>
</feature>
<dbReference type="Pfam" id="PF21787">
    <property type="entry name" value="TNP-like_RNaseH_N"/>
    <property type="match status" value="1"/>
</dbReference>
<keyword evidence="5" id="KW-1185">Reference proteome</keyword>
<dbReference type="Proteomes" id="UP000821853">
    <property type="component" value="Unassembled WGS sequence"/>
</dbReference>